<proteinExistence type="predicted"/>
<organism evidence="3 4">
    <name type="scientific">Friedmanniomyces simplex</name>
    <dbReference type="NCBI Taxonomy" id="329884"/>
    <lineage>
        <taxon>Eukaryota</taxon>
        <taxon>Fungi</taxon>
        <taxon>Dikarya</taxon>
        <taxon>Ascomycota</taxon>
        <taxon>Pezizomycotina</taxon>
        <taxon>Dothideomycetes</taxon>
        <taxon>Dothideomycetidae</taxon>
        <taxon>Mycosphaerellales</taxon>
        <taxon>Teratosphaeriaceae</taxon>
        <taxon>Friedmanniomyces</taxon>
    </lineage>
</organism>
<feature type="compositionally biased region" description="Basic and acidic residues" evidence="1">
    <location>
        <begin position="564"/>
        <end position="577"/>
    </location>
</feature>
<sequence length="653" mass="70220">MRAIFTILAAFGMLLVVLAADEKQCDTVCIRRILYETAYSSAAAGIGLIMDAYNSTSWCYPDANEYWCPGLLNSTVSGIAGTLMNRTTVSEDSELEDLVSTLADMSRAVAVEAMAWATQAVNGTGGLSATDLANGTYASEPLNTANTTLPVNPNPRPANATPTVDATQPVNATTQGAAVGKREELLDKMNWSIWSLSQNTSTAVNRTALHSAAREYDATQHAPPTGQGHGDSGRDGNQGGDHHKARDLAIGLGVPAAVLGPLVGYGISKALDPSFQVFGRWQIANKLFHLVNGKGVLSKAPWMEYLMHKAGETLEPGKLTEGSEEAWKWVKRGQNEHGYSSQQAPANWWPESVRTIGTEDSVPLSDEPAQLIRSEGFNAQTGTLTQRLLEYAPDAYNRRQTFRKNSLEPLRNLGLKPFRVLGVDGKPIRQEYEDSSKPYPDHLEGKWPDKITWQYPESLHPIDSQINKPDSWKPISKGKERTLKTIEALDSLGQPIVGAFSDAAALPELMSLTPIPVPGEGVPGPSTYNVVDTHGKRALGFDDSPKVLRFSPRDAPADVVKISTERELSGEPKHDPDDQPVDGADSEPAHSSANKPTATVATTANPMKTTIDPPTATVATTANPVQTNIDPPPTTFATAIEGLSICASSAMHR</sequence>
<feature type="region of interest" description="Disordered" evidence="1">
    <location>
        <begin position="219"/>
        <end position="244"/>
    </location>
</feature>
<feature type="signal peptide" evidence="2">
    <location>
        <begin position="1"/>
        <end position="19"/>
    </location>
</feature>
<feature type="compositionally biased region" description="Polar residues" evidence="1">
    <location>
        <begin position="589"/>
        <end position="608"/>
    </location>
</feature>
<name>A0A4U0WIK7_9PEZI</name>
<dbReference type="OrthoDB" id="3901582at2759"/>
<evidence type="ECO:0000313" key="3">
    <source>
        <dbReference type="EMBL" id="TKA62631.1"/>
    </source>
</evidence>
<reference evidence="3 4" key="1">
    <citation type="submission" date="2017-03" db="EMBL/GenBank/DDBJ databases">
        <title>Genomes of endolithic fungi from Antarctica.</title>
        <authorList>
            <person name="Coleine C."/>
            <person name="Masonjones S."/>
            <person name="Stajich J.E."/>
        </authorList>
    </citation>
    <scope>NUCLEOTIDE SEQUENCE [LARGE SCALE GENOMIC DNA]</scope>
    <source>
        <strain evidence="3 4">CCFEE 5184</strain>
    </source>
</reference>
<gene>
    <name evidence="3" type="ORF">B0A55_12396</name>
</gene>
<feature type="compositionally biased region" description="Low complexity" evidence="1">
    <location>
        <begin position="609"/>
        <end position="627"/>
    </location>
</feature>
<keyword evidence="4" id="KW-1185">Reference proteome</keyword>
<accession>A0A4U0WIK7</accession>
<feature type="region of interest" description="Disordered" evidence="1">
    <location>
        <begin position="143"/>
        <end position="167"/>
    </location>
</feature>
<evidence type="ECO:0000256" key="2">
    <source>
        <dbReference type="SAM" id="SignalP"/>
    </source>
</evidence>
<evidence type="ECO:0000313" key="4">
    <source>
        <dbReference type="Proteomes" id="UP000309340"/>
    </source>
</evidence>
<feature type="chain" id="PRO_5020866596" evidence="2">
    <location>
        <begin position="20"/>
        <end position="653"/>
    </location>
</feature>
<protein>
    <submittedName>
        <fullName evidence="3">Uncharacterized protein</fullName>
    </submittedName>
</protein>
<keyword evidence="2" id="KW-0732">Signal</keyword>
<comment type="caution">
    <text evidence="3">The sequence shown here is derived from an EMBL/GenBank/DDBJ whole genome shotgun (WGS) entry which is preliminary data.</text>
</comment>
<evidence type="ECO:0000256" key="1">
    <source>
        <dbReference type="SAM" id="MobiDB-lite"/>
    </source>
</evidence>
<feature type="region of interest" description="Disordered" evidence="1">
    <location>
        <begin position="564"/>
        <end position="634"/>
    </location>
</feature>
<dbReference type="AlphaFoldDB" id="A0A4U0WIK7"/>
<dbReference type="EMBL" id="NAJQ01001050">
    <property type="protein sequence ID" value="TKA62631.1"/>
    <property type="molecule type" value="Genomic_DNA"/>
</dbReference>
<dbReference type="Proteomes" id="UP000309340">
    <property type="component" value="Unassembled WGS sequence"/>
</dbReference>